<protein>
    <submittedName>
        <fullName evidence="2">DUF4169 family protein</fullName>
    </submittedName>
</protein>
<feature type="compositionally biased region" description="Basic and acidic residues" evidence="1">
    <location>
        <begin position="39"/>
        <end position="58"/>
    </location>
</feature>
<reference evidence="2 3" key="1">
    <citation type="submission" date="2018-09" db="EMBL/GenBank/DDBJ databases">
        <authorList>
            <person name="Grouzdev D.S."/>
            <person name="Krutkina M.S."/>
        </authorList>
    </citation>
    <scope>NUCLEOTIDE SEQUENCE [LARGE SCALE GENOMIC DNA]</scope>
    <source>
        <strain evidence="2 3">RmlP001</strain>
    </source>
</reference>
<accession>A0A4Q2R7X6</accession>
<gene>
    <name evidence="2" type="ORF">D3272_23930</name>
</gene>
<sequence length="65" mass="7151">MGEVVNLRRARKARDRLVRAEEASRNRAASGRSAVERAGAAEERARRDAALDRHRIEAPGDGPTD</sequence>
<reference evidence="2 3" key="2">
    <citation type="submission" date="2019-02" db="EMBL/GenBank/DDBJ databases">
        <title>'Lichenibacterium ramalinii' gen. nov. sp. nov., 'Lichenibacterium minor' gen. nov. sp. nov.</title>
        <authorList>
            <person name="Pankratov T."/>
        </authorList>
    </citation>
    <scope>NUCLEOTIDE SEQUENCE [LARGE SCALE GENOMIC DNA]</scope>
    <source>
        <strain evidence="2 3">RmlP001</strain>
    </source>
</reference>
<dbReference type="Pfam" id="PF13770">
    <property type="entry name" value="DUF4169"/>
    <property type="match status" value="1"/>
</dbReference>
<evidence type="ECO:0000256" key="1">
    <source>
        <dbReference type="SAM" id="MobiDB-lite"/>
    </source>
</evidence>
<dbReference type="Proteomes" id="UP000289411">
    <property type="component" value="Unassembled WGS sequence"/>
</dbReference>
<dbReference type="AlphaFoldDB" id="A0A4Q2R7X6"/>
<dbReference type="EMBL" id="QYBC01000027">
    <property type="protein sequence ID" value="RYB01843.1"/>
    <property type="molecule type" value="Genomic_DNA"/>
</dbReference>
<evidence type="ECO:0000313" key="3">
    <source>
        <dbReference type="Proteomes" id="UP000289411"/>
    </source>
</evidence>
<comment type="caution">
    <text evidence="2">The sequence shown here is derived from an EMBL/GenBank/DDBJ whole genome shotgun (WGS) entry which is preliminary data.</text>
</comment>
<organism evidence="2 3">
    <name type="scientific">Lichenibacterium ramalinae</name>
    <dbReference type="NCBI Taxonomy" id="2316527"/>
    <lineage>
        <taxon>Bacteria</taxon>
        <taxon>Pseudomonadati</taxon>
        <taxon>Pseudomonadota</taxon>
        <taxon>Alphaproteobacteria</taxon>
        <taxon>Hyphomicrobiales</taxon>
        <taxon>Lichenihabitantaceae</taxon>
        <taxon>Lichenibacterium</taxon>
    </lineage>
</organism>
<dbReference type="RefSeq" id="WP_129221752.1">
    <property type="nucleotide sequence ID" value="NZ_QYBC01000027.1"/>
</dbReference>
<dbReference type="InterPro" id="IPR025227">
    <property type="entry name" value="DUF4169"/>
</dbReference>
<feature type="compositionally biased region" description="Basic and acidic residues" evidence="1">
    <location>
        <begin position="15"/>
        <end position="25"/>
    </location>
</feature>
<name>A0A4Q2R7X6_9HYPH</name>
<evidence type="ECO:0000313" key="2">
    <source>
        <dbReference type="EMBL" id="RYB01843.1"/>
    </source>
</evidence>
<proteinExistence type="predicted"/>
<keyword evidence="3" id="KW-1185">Reference proteome</keyword>
<feature type="compositionally biased region" description="Low complexity" evidence="1">
    <location>
        <begin position="26"/>
        <end position="38"/>
    </location>
</feature>
<feature type="region of interest" description="Disordered" evidence="1">
    <location>
        <begin position="1"/>
        <end position="65"/>
    </location>
</feature>